<organism evidence="3 4">
    <name type="scientific">Perkinsus chesapeaki</name>
    <name type="common">Clam parasite</name>
    <name type="synonym">Perkinsus andrewsi</name>
    <dbReference type="NCBI Taxonomy" id="330153"/>
    <lineage>
        <taxon>Eukaryota</taxon>
        <taxon>Sar</taxon>
        <taxon>Alveolata</taxon>
        <taxon>Perkinsozoa</taxon>
        <taxon>Perkinsea</taxon>
        <taxon>Perkinsida</taxon>
        <taxon>Perkinsidae</taxon>
        <taxon>Perkinsus</taxon>
    </lineage>
</organism>
<accession>A0A7J6LHL6</accession>
<dbReference type="OrthoDB" id="436408at2759"/>
<feature type="signal peptide" evidence="2">
    <location>
        <begin position="1"/>
        <end position="17"/>
    </location>
</feature>
<dbReference type="AlphaFoldDB" id="A0A7J6LHL6"/>
<evidence type="ECO:0000256" key="2">
    <source>
        <dbReference type="SAM" id="SignalP"/>
    </source>
</evidence>
<evidence type="ECO:0000313" key="4">
    <source>
        <dbReference type="Proteomes" id="UP000591131"/>
    </source>
</evidence>
<reference evidence="3 4" key="1">
    <citation type="submission" date="2020-04" db="EMBL/GenBank/DDBJ databases">
        <title>Perkinsus chesapeaki whole genome sequence.</title>
        <authorList>
            <person name="Bogema D.R."/>
        </authorList>
    </citation>
    <scope>NUCLEOTIDE SEQUENCE [LARGE SCALE GENOMIC DNA]</scope>
    <source>
        <strain evidence="3">ATCC PRA-425</strain>
    </source>
</reference>
<feature type="region of interest" description="Disordered" evidence="1">
    <location>
        <begin position="410"/>
        <end position="432"/>
    </location>
</feature>
<dbReference type="Proteomes" id="UP000591131">
    <property type="component" value="Unassembled WGS sequence"/>
</dbReference>
<name>A0A7J6LHL6_PERCH</name>
<keyword evidence="2" id="KW-0732">Signal</keyword>
<dbReference type="EMBL" id="JAAPAO010000485">
    <property type="protein sequence ID" value="KAF4658653.1"/>
    <property type="molecule type" value="Genomic_DNA"/>
</dbReference>
<feature type="chain" id="PRO_5029893919" evidence="2">
    <location>
        <begin position="18"/>
        <end position="459"/>
    </location>
</feature>
<sequence length="459" mass="51062">MIKWILLLSYLGEMVEAAMNLPPETAEDLVTKMRSRIFVETKNLFKKNLEEICSSLSGPSCHFGRKSENRGKSLGRETFIGGVIPDNYVPDSPGFDALAAAMPFDVWKFDPSDLPELLLPPPPETESEGKMLDLKEQAVGRRVPSGFSQGLPDGVVASWQGRWLVDDRYRAEKGTSLPTYIRFSKPVLPRNIWIELDTTADRTVNVMGKQTKEKIKGKQSQQAAIVLLRRGTETVWSSRMLMGSTTVDVLSHGFYGHAPLSPIDEIVVLSRGAGVRVVAIELDQPGQVMVPLMLLTKMPVPNGGVILKHVMVDSGLLRKHQLTSLQDAITDGYELDFGNKTDGPLTIAETVLGDESKSIITTHLLKLVAANDDVPLELRRELEGRKDEVEELANRVLRRVVTGDDLYASSDKVREEEGVTTESNDDPDEEMRDVKVEKYERNKKLQTVEDLLVAALMHM</sequence>
<protein>
    <submittedName>
        <fullName evidence="3">Uncharacterized protein</fullName>
    </submittedName>
</protein>
<proteinExistence type="predicted"/>
<evidence type="ECO:0000256" key="1">
    <source>
        <dbReference type="SAM" id="MobiDB-lite"/>
    </source>
</evidence>
<evidence type="ECO:0000313" key="3">
    <source>
        <dbReference type="EMBL" id="KAF4658653.1"/>
    </source>
</evidence>
<keyword evidence="4" id="KW-1185">Reference proteome</keyword>
<comment type="caution">
    <text evidence="3">The sequence shown here is derived from an EMBL/GenBank/DDBJ whole genome shotgun (WGS) entry which is preliminary data.</text>
</comment>
<gene>
    <name evidence="3" type="ORF">FOL47_007890</name>
</gene>